<evidence type="ECO:0000313" key="18">
    <source>
        <dbReference type="EMBL" id="UVC15002.1"/>
    </source>
</evidence>
<comment type="subcellular location">
    <subcellularLocation>
        <location evidence="3">Cytoplasm</location>
    </subcellularLocation>
</comment>
<evidence type="ECO:0000256" key="10">
    <source>
        <dbReference type="ARBA" id="ARBA00043973"/>
    </source>
</evidence>
<dbReference type="PANTHER" id="PTHR13847">
    <property type="entry name" value="SARCOSINE DEHYDROGENASE-RELATED"/>
    <property type="match status" value="1"/>
</dbReference>
<dbReference type="NCBIfam" id="TIGR01373">
    <property type="entry name" value="soxB"/>
    <property type="match status" value="1"/>
</dbReference>
<name>A0ABY5QX15_9HYPH</name>
<comment type="similarity">
    <text evidence="10">Belongs to the SoxB family.</text>
</comment>
<dbReference type="InterPro" id="IPR006076">
    <property type="entry name" value="FAD-dep_OxRdtase"/>
</dbReference>
<evidence type="ECO:0000256" key="1">
    <source>
        <dbReference type="ARBA" id="ARBA00001917"/>
    </source>
</evidence>
<keyword evidence="8" id="KW-0274">FAD</keyword>
<keyword evidence="9" id="KW-0560">Oxidoreductase</keyword>
<accession>A0ABY5QX15</accession>
<organism evidence="18 19">
    <name type="scientific">Mesorhizobium onobrychidis</name>
    <dbReference type="NCBI Taxonomy" id="2775404"/>
    <lineage>
        <taxon>Bacteria</taxon>
        <taxon>Pseudomonadati</taxon>
        <taxon>Pseudomonadota</taxon>
        <taxon>Alphaproteobacteria</taxon>
        <taxon>Hyphomicrobiales</taxon>
        <taxon>Phyllobacteriaceae</taxon>
        <taxon>Mesorhizobium</taxon>
    </lineage>
</organism>
<evidence type="ECO:0000256" key="14">
    <source>
        <dbReference type="ARBA" id="ARBA00044295"/>
    </source>
</evidence>
<evidence type="ECO:0000256" key="15">
    <source>
        <dbReference type="ARBA" id="ARBA00047316"/>
    </source>
</evidence>
<comment type="cofactor">
    <cofactor evidence="2">
        <name>FAD</name>
        <dbReference type="ChEBI" id="CHEBI:57692"/>
    </cofactor>
</comment>
<evidence type="ECO:0000313" key="19">
    <source>
        <dbReference type="Proteomes" id="UP001058098"/>
    </source>
</evidence>
<evidence type="ECO:0000256" key="6">
    <source>
        <dbReference type="ARBA" id="ARBA00022643"/>
    </source>
</evidence>
<proteinExistence type="inferred from homology"/>
<evidence type="ECO:0000259" key="17">
    <source>
        <dbReference type="PROSITE" id="PS50206"/>
    </source>
</evidence>
<feature type="domain" description="Rhodanese" evidence="17">
    <location>
        <begin position="35"/>
        <end position="79"/>
    </location>
</feature>
<dbReference type="EC" id="1.5.3.24" evidence="11"/>
<evidence type="ECO:0000256" key="2">
    <source>
        <dbReference type="ARBA" id="ARBA00001974"/>
    </source>
</evidence>
<dbReference type="Proteomes" id="UP001058098">
    <property type="component" value="Chromosome"/>
</dbReference>
<keyword evidence="7" id="KW-0547">Nucleotide-binding</keyword>
<keyword evidence="6" id="KW-0288">FMN</keyword>
<protein>
    <recommendedName>
        <fullName evidence="12">Sarcosine oxidase subunit beta</fullName>
        <ecNumber evidence="11">1.5.3.24</ecNumber>
    </recommendedName>
    <alternativeName>
        <fullName evidence="13">Sarcosine oxidase (5,10-methylenetetrahydrofolate-forming) subunit beta</fullName>
    </alternativeName>
    <alternativeName>
        <fullName evidence="14">Tetrameric sarcosine oxidase subunit beta</fullName>
    </alternativeName>
</protein>
<sequence length="418" mass="45151">MSRYSAFSIFRNTLSGQKNWQRAWRAAEPKPAYDVIVIGGGGHGLATAFYLAENHGIRNVAVLEKGYIGGGNVGRNTTVIRSNYLLDGNTQFYEFSMKLWENMSRALNFNVMFSQRGQLVTAHSADQLDGFSHRANIMRLNGIDADILDRDEVRRLVPYLDFSDTARFPIHGAIFQGRAGTARHDAVAWGYARAADGHGVDIIQNCEVTGFLRDGDSIVGVETTKGRIGAGKVGLAVAGHTSVLGAKAGLELPIESHVLQAFVTEPLKPLVDHVVAYGADHFYVSQSDKGGLVFGGNLDGYNSYAQRGNLGVVREVAEAAIALMPCISRVRLLRHWGGVMDMTPDASPIICPTPIEGLFLNGGWCYGGFKATPASGWCFAHTIATGKPHPLIAAYGLDRFRTGHTLDEAGAGPCAWLQ</sequence>
<evidence type="ECO:0000256" key="13">
    <source>
        <dbReference type="ARBA" id="ARBA00044216"/>
    </source>
</evidence>
<dbReference type="Gene3D" id="3.30.9.10">
    <property type="entry name" value="D-Amino Acid Oxidase, subunit A, domain 2"/>
    <property type="match status" value="1"/>
</dbReference>
<keyword evidence="4" id="KW-0963">Cytoplasm</keyword>
<evidence type="ECO:0000256" key="3">
    <source>
        <dbReference type="ARBA" id="ARBA00004496"/>
    </source>
</evidence>
<dbReference type="PROSITE" id="PS50206">
    <property type="entry name" value="RHODANESE_3"/>
    <property type="match status" value="1"/>
</dbReference>
<comment type="catalytic activity">
    <reaction evidence="15">
        <text>sarcosine + O2 + H2O = formaldehyde + glycine + H2O2</text>
        <dbReference type="Rhea" id="RHEA:13313"/>
        <dbReference type="ChEBI" id="CHEBI:15377"/>
        <dbReference type="ChEBI" id="CHEBI:15379"/>
        <dbReference type="ChEBI" id="CHEBI:16240"/>
        <dbReference type="ChEBI" id="CHEBI:16842"/>
        <dbReference type="ChEBI" id="CHEBI:57305"/>
        <dbReference type="ChEBI" id="CHEBI:57433"/>
    </reaction>
</comment>
<dbReference type="PRINTS" id="PR00411">
    <property type="entry name" value="PNDRDTASEI"/>
</dbReference>
<gene>
    <name evidence="18" type="ORF">IHQ72_31145</name>
</gene>
<evidence type="ECO:0000256" key="8">
    <source>
        <dbReference type="ARBA" id="ARBA00022827"/>
    </source>
</evidence>
<dbReference type="Pfam" id="PF01266">
    <property type="entry name" value="DAO"/>
    <property type="match status" value="1"/>
</dbReference>
<dbReference type="InterPro" id="IPR006278">
    <property type="entry name" value="SoxB"/>
</dbReference>
<evidence type="ECO:0000256" key="4">
    <source>
        <dbReference type="ARBA" id="ARBA00022490"/>
    </source>
</evidence>
<keyword evidence="19" id="KW-1185">Reference proteome</keyword>
<evidence type="ECO:0000256" key="5">
    <source>
        <dbReference type="ARBA" id="ARBA00022630"/>
    </source>
</evidence>
<evidence type="ECO:0000256" key="7">
    <source>
        <dbReference type="ARBA" id="ARBA00022741"/>
    </source>
</evidence>
<keyword evidence="5" id="KW-0285">Flavoprotein</keyword>
<dbReference type="InterPro" id="IPR036188">
    <property type="entry name" value="FAD/NAD-bd_sf"/>
</dbReference>
<reference evidence="18" key="1">
    <citation type="submission" date="2020-09" db="EMBL/GenBank/DDBJ databases">
        <title>Rhizobia associated with sainfoin plants.</title>
        <authorList>
            <person name="Asharfi S."/>
            <person name="Kuzmanovic N."/>
            <person name="Bunk B."/>
            <person name="Sproeer C."/>
            <person name="Becker M."/>
            <person name="Thuenen T."/>
        </authorList>
    </citation>
    <scope>NUCLEOTIDE SEQUENCE</scope>
    <source>
        <strain evidence="18">OM4</strain>
    </source>
</reference>
<evidence type="ECO:0000256" key="11">
    <source>
        <dbReference type="ARBA" id="ARBA00044044"/>
    </source>
</evidence>
<dbReference type="PANTHER" id="PTHR13847:SF287">
    <property type="entry name" value="FAD-DEPENDENT OXIDOREDUCTASE DOMAIN-CONTAINING PROTEIN 1"/>
    <property type="match status" value="1"/>
</dbReference>
<evidence type="ECO:0000256" key="12">
    <source>
        <dbReference type="ARBA" id="ARBA00044150"/>
    </source>
</evidence>
<evidence type="ECO:0000256" key="16">
    <source>
        <dbReference type="ARBA" id="ARBA00048917"/>
    </source>
</evidence>
<dbReference type="SUPFAM" id="SSF51905">
    <property type="entry name" value="FAD/NAD(P)-binding domain"/>
    <property type="match status" value="1"/>
</dbReference>
<comment type="cofactor">
    <cofactor evidence="1">
        <name>FMN</name>
        <dbReference type="ChEBI" id="CHEBI:58210"/>
    </cofactor>
</comment>
<dbReference type="InterPro" id="IPR001763">
    <property type="entry name" value="Rhodanese-like_dom"/>
</dbReference>
<comment type="catalytic activity">
    <reaction evidence="16">
        <text>sarcosine + (6S)-5,6,7,8-tetrahydrofolate + O2 = (6R)-5,10-methylene-5,6,7,8-tetrahydrofolate + glycine + H2O2</text>
        <dbReference type="Rhea" id="RHEA:70455"/>
        <dbReference type="ChEBI" id="CHEBI:15379"/>
        <dbReference type="ChEBI" id="CHEBI:15636"/>
        <dbReference type="ChEBI" id="CHEBI:16240"/>
        <dbReference type="ChEBI" id="CHEBI:57305"/>
        <dbReference type="ChEBI" id="CHEBI:57433"/>
        <dbReference type="ChEBI" id="CHEBI:57453"/>
        <dbReference type="EC" id="1.5.3.24"/>
    </reaction>
</comment>
<dbReference type="Gene3D" id="3.50.50.60">
    <property type="entry name" value="FAD/NAD(P)-binding domain"/>
    <property type="match status" value="1"/>
</dbReference>
<dbReference type="EMBL" id="CP062229">
    <property type="protein sequence ID" value="UVC15002.1"/>
    <property type="molecule type" value="Genomic_DNA"/>
</dbReference>
<dbReference type="SUPFAM" id="SSF54373">
    <property type="entry name" value="FAD-linked reductases, C-terminal domain"/>
    <property type="match status" value="1"/>
</dbReference>
<dbReference type="RefSeq" id="WP_258119549.1">
    <property type="nucleotide sequence ID" value="NZ_CP062229.1"/>
</dbReference>
<evidence type="ECO:0000256" key="9">
    <source>
        <dbReference type="ARBA" id="ARBA00023002"/>
    </source>
</evidence>